<name>A0A9W6XDW7_9STRA</name>
<accession>A0A9W6XDW7</accession>
<evidence type="ECO:0000313" key="1">
    <source>
        <dbReference type="EMBL" id="GMF36597.1"/>
    </source>
</evidence>
<organism evidence="1 2">
    <name type="scientific">Phytophthora lilii</name>
    <dbReference type="NCBI Taxonomy" id="2077276"/>
    <lineage>
        <taxon>Eukaryota</taxon>
        <taxon>Sar</taxon>
        <taxon>Stramenopiles</taxon>
        <taxon>Oomycota</taxon>
        <taxon>Peronosporomycetes</taxon>
        <taxon>Peronosporales</taxon>
        <taxon>Peronosporaceae</taxon>
        <taxon>Phytophthora</taxon>
    </lineage>
</organism>
<keyword evidence="2" id="KW-1185">Reference proteome</keyword>
<dbReference type="Proteomes" id="UP001165083">
    <property type="component" value="Unassembled WGS sequence"/>
</dbReference>
<proteinExistence type="predicted"/>
<dbReference type="OrthoDB" id="124726at2759"/>
<gene>
    <name evidence="1" type="ORF">Plil01_001547400</name>
</gene>
<dbReference type="EMBL" id="BSXW01001416">
    <property type="protein sequence ID" value="GMF36597.1"/>
    <property type="molecule type" value="Genomic_DNA"/>
</dbReference>
<sequence>MDVGHWTCVHDGEYFDSMGEAAPTKYGIGKYNFKQYQGTNNVPRTNYFKRCVEKHGAGSFLFPDAAQSALYSSATSSTTGDGYTNTTAFSSSFATTGPAGGASVPNDGLVKRLLSNPPNAGSDFSTAWPSIGGAAASTTIANQTARGAFVSGAATANAIMGTWSYMLKIKLSDLHPIFKELDLMANPQIRLRFRVNQGTSTIAVDSGKGMSLTISRGVL</sequence>
<comment type="caution">
    <text evidence="1">The sequence shown here is derived from an EMBL/GenBank/DDBJ whole genome shotgun (WGS) entry which is preliminary data.</text>
</comment>
<dbReference type="AlphaFoldDB" id="A0A9W6XDW7"/>
<reference evidence="1" key="1">
    <citation type="submission" date="2023-04" db="EMBL/GenBank/DDBJ databases">
        <title>Phytophthora lilii NBRC 32176.</title>
        <authorList>
            <person name="Ichikawa N."/>
            <person name="Sato H."/>
            <person name="Tonouchi N."/>
        </authorList>
    </citation>
    <scope>NUCLEOTIDE SEQUENCE</scope>
    <source>
        <strain evidence="1">NBRC 32176</strain>
    </source>
</reference>
<protein>
    <submittedName>
        <fullName evidence="1">Unnamed protein product</fullName>
    </submittedName>
</protein>
<evidence type="ECO:0000313" key="2">
    <source>
        <dbReference type="Proteomes" id="UP001165083"/>
    </source>
</evidence>